<evidence type="ECO:0000256" key="4">
    <source>
        <dbReference type="ARBA" id="ARBA00022833"/>
    </source>
</evidence>
<dbReference type="Proteomes" id="UP000017836">
    <property type="component" value="Unassembled WGS sequence"/>
</dbReference>
<sequence length="103" mass="11758">MEFTKEMEGKRAEEVKEQGCLDAPYVIKLSKNYQALGGHKTSHTKPHKPKAEKDGSQKHQCFMCNTEFDKGQALGGHMRCHMEELLRRKAQAQEQPSKEVNKS</sequence>
<evidence type="ECO:0000256" key="5">
    <source>
        <dbReference type="ARBA" id="ARBA00023015"/>
    </source>
</evidence>
<dbReference type="HOGENOM" id="CLU_2267369_0_0_1"/>
<dbReference type="GO" id="GO:0003700">
    <property type="term" value="F:DNA-binding transcription factor activity"/>
    <property type="evidence" value="ECO:0007669"/>
    <property type="project" value="InterPro"/>
</dbReference>
<reference evidence="11" key="1">
    <citation type="journal article" date="2013" name="Science">
        <title>The Amborella genome and the evolution of flowering plants.</title>
        <authorList>
            <consortium name="Amborella Genome Project"/>
        </authorList>
    </citation>
    <scope>NUCLEOTIDE SEQUENCE [LARGE SCALE GENOMIC DNA]</scope>
</reference>
<protein>
    <recommendedName>
        <fullName evidence="9">C2H2-type domain-containing protein</fullName>
    </recommendedName>
</protein>
<dbReference type="SUPFAM" id="SSF57667">
    <property type="entry name" value="beta-beta-alpha zinc fingers"/>
    <property type="match status" value="1"/>
</dbReference>
<dbReference type="PROSITE" id="PS00028">
    <property type="entry name" value="ZINC_FINGER_C2H2_1"/>
    <property type="match status" value="1"/>
</dbReference>
<keyword evidence="1" id="KW-0479">Metal-binding</keyword>
<feature type="region of interest" description="Disordered" evidence="8">
    <location>
        <begin position="37"/>
        <end position="56"/>
    </location>
</feature>
<gene>
    <name evidence="10" type="ORF">AMTR_s00018p00217070</name>
</gene>
<feature type="domain" description="C2H2-type" evidence="9">
    <location>
        <begin position="59"/>
        <end position="86"/>
    </location>
</feature>
<evidence type="ECO:0000259" key="9">
    <source>
        <dbReference type="PROSITE" id="PS50157"/>
    </source>
</evidence>
<dbReference type="EMBL" id="KI393569">
    <property type="protein sequence ID" value="ERN08232.1"/>
    <property type="molecule type" value="Genomic_DNA"/>
</dbReference>
<evidence type="ECO:0000256" key="1">
    <source>
        <dbReference type="ARBA" id="ARBA00022723"/>
    </source>
</evidence>
<dbReference type="Gene3D" id="3.30.160.60">
    <property type="entry name" value="Classic Zinc Finger"/>
    <property type="match status" value="1"/>
</dbReference>
<evidence type="ECO:0000313" key="11">
    <source>
        <dbReference type="Proteomes" id="UP000017836"/>
    </source>
</evidence>
<evidence type="ECO:0000256" key="7">
    <source>
        <dbReference type="PROSITE-ProRule" id="PRU00042"/>
    </source>
</evidence>
<keyword evidence="6" id="KW-0804">Transcription</keyword>
<keyword evidence="2" id="KW-0677">Repeat</keyword>
<dbReference type="AlphaFoldDB" id="W1PE77"/>
<organism evidence="10 11">
    <name type="scientific">Amborella trichopoda</name>
    <dbReference type="NCBI Taxonomy" id="13333"/>
    <lineage>
        <taxon>Eukaryota</taxon>
        <taxon>Viridiplantae</taxon>
        <taxon>Streptophyta</taxon>
        <taxon>Embryophyta</taxon>
        <taxon>Tracheophyta</taxon>
        <taxon>Spermatophyta</taxon>
        <taxon>Magnoliopsida</taxon>
        <taxon>Amborellales</taxon>
        <taxon>Amborellaceae</taxon>
        <taxon>Amborella</taxon>
    </lineage>
</organism>
<dbReference type="GO" id="GO:0008270">
    <property type="term" value="F:zinc ion binding"/>
    <property type="evidence" value="ECO:0007669"/>
    <property type="project" value="UniProtKB-KW"/>
</dbReference>
<dbReference type="PANTHER" id="PTHR45988">
    <property type="entry name" value="C2H2 TYPE ZINC FINGER TRANSCRIPTION FACTOR FAMILY-RELATED"/>
    <property type="match status" value="1"/>
</dbReference>
<dbReference type="Pfam" id="PF13912">
    <property type="entry name" value="zf-C2H2_6"/>
    <property type="match status" value="2"/>
</dbReference>
<evidence type="ECO:0000256" key="2">
    <source>
        <dbReference type="ARBA" id="ARBA00022737"/>
    </source>
</evidence>
<dbReference type="PROSITE" id="PS50157">
    <property type="entry name" value="ZINC_FINGER_C2H2_2"/>
    <property type="match status" value="1"/>
</dbReference>
<dbReference type="InterPro" id="IPR036236">
    <property type="entry name" value="Znf_C2H2_sf"/>
</dbReference>
<dbReference type="Gramene" id="ERN08232">
    <property type="protein sequence ID" value="ERN08232"/>
    <property type="gene ID" value="AMTR_s00018p00217070"/>
</dbReference>
<dbReference type="PANTHER" id="PTHR45988:SF1">
    <property type="entry name" value="ZINC FINGER PROTEIN AZF2"/>
    <property type="match status" value="1"/>
</dbReference>
<keyword evidence="4" id="KW-0862">Zinc</keyword>
<dbReference type="InterPro" id="IPR044653">
    <property type="entry name" value="AZF1/2/3-like"/>
</dbReference>
<evidence type="ECO:0000256" key="6">
    <source>
        <dbReference type="ARBA" id="ARBA00023163"/>
    </source>
</evidence>
<keyword evidence="5" id="KW-0805">Transcription regulation</keyword>
<evidence type="ECO:0000313" key="10">
    <source>
        <dbReference type="EMBL" id="ERN08232.1"/>
    </source>
</evidence>
<accession>W1PE77</accession>
<proteinExistence type="predicted"/>
<keyword evidence="3 7" id="KW-0863">Zinc-finger</keyword>
<name>W1PE77_AMBTC</name>
<evidence type="ECO:0000256" key="8">
    <source>
        <dbReference type="SAM" id="MobiDB-lite"/>
    </source>
</evidence>
<dbReference type="InterPro" id="IPR013087">
    <property type="entry name" value="Znf_C2H2_type"/>
</dbReference>
<dbReference type="STRING" id="13333.W1PE77"/>
<keyword evidence="11" id="KW-1185">Reference proteome</keyword>
<evidence type="ECO:0000256" key="3">
    <source>
        <dbReference type="ARBA" id="ARBA00022771"/>
    </source>
</evidence>